<accession>A0AAW2IA94</accession>
<evidence type="ECO:0000313" key="3">
    <source>
        <dbReference type="EMBL" id="KAL0279144.1"/>
    </source>
</evidence>
<feature type="domain" description="CCHC-type" evidence="2">
    <location>
        <begin position="165"/>
        <end position="179"/>
    </location>
</feature>
<proteinExistence type="predicted"/>
<keyword evidence="1" id="KW-0479">Metal-binding</keyword>
<dbReference type="AlphaFoldDB" id="A0AAW2IA94"/>
<dbReference type="PROSITE" id="PS50158">
    <property type="entry name" value="ZF_CCHC"/>
    <property type="match status" value="1"/>
</dbReference>
<keyword evidence="1" id="KW-0863">Zinc-finger</keyword>
<comment type="caution">
    <text evidence="3">The sequence shown here is derived from an EMBL/GenBank/DDBJ whole genome shotgun (WGS) entry which is preliminary data.</text>
</comment>
<protein>
    <recommendedName>
        <fullName evidence="2">CCHC-type domain-containing protein</fullName>
    </recommendedName>
</protein>
<evidence type="ECO:0000259" key="2">
    <source>
        <dbReference type="PROSITE" id="PS50158"/>
    </source>
</evidence>
<dbReference type="Pfam" id="PF00098">
    <property type="entry name" value="zf-CCHC"/>
    <property type="match status" value="1"/>
</dbReference>
<dbReference type="InterPro" id="IPR036875">
    <property type="entry name" value="Znf_CCHC_sf"/>
</dbReference>
<dbReference type="PANTHER" id="PTHR46978:SF1">
    <property type="entry name" value="ZINC KNUCKLE (CCHC-TYPE) FAMILY PROTEIN"/>
    <property type="match status" value="1"/>
</dbReference>
<evidence type="ECO:0000256" key="1">
    <source>
        <dbReference type="PROSITE-ProRule" id="PRU00047"/>
    </source>
</evidence>
<gene>
    <name evidence="3" type="ORF">PYX00_000758</name>
</gene>
<dbReference type="InterPro" id="IPR001878">
    <property type="entry name" value="Znf_CCHC"/>
</dbReference>
<sequence>MKKSMNPEDFGVKVQGIKKMPNEGVRVIIKEGKPGGTINLIQAIQEKVKIVGEITRRSRVKKIIIKDLDDSTDQEDILKALTETAKRPRTDFKVNNIHRTPGGAASVLVTLPEDIGTEIVNRKNIKIGWTYCRVSEKMESAFCSRCQNFGHNRYDCKSAPARGIRCLKCGETGHIARNCSGNQKCFNCDVPDHRADSLRCPKYAQYIEKAGPAVAVGSPNTQND</sequence>
<reference evidence="3" key="1">
    <citation type="journal article" date="2024" name="Gigascience">
        <title>Chromosome-level genome of the poultry shaft louse Menopon gallinae provides insight into the host-switching and adaptive evolution of parasitic lice.</title>
        <authorList>
            <person name="Xu Y."/>
            <person name="Ma L."/>
            <person name="Liu S."/>
            <person name="Liang Y."/>
            <person name="Liu Q."/>
            <person name="He Z."/>
            <person name="Tian L."/>
            <person name="Duan Y."/>
            <person name="Cai W."/>
            <person name="Li H."/>
            <person name="Song F."/>
        </authorList>
    </citation>
    <scope>NUCLEOTIDE SEQUENCE</scope>
    <source>
        <strain evidence="3">Cailab_2023a</strain>
    </source>
</reference>
<dbReference type="EMBL" id="JARGDH010000001">
    <property type="protein sequence ID" value="KAL0279144.1"/>
    <property type="molecule type" value="Genomic_DNA"/>
</dbReference>
<keyword evidence="1" id="KW-0862">Zinc</keyword>
<dbReference type="Gene3D" id="4.10.60.10">
    <property type="entry name" value="Zinc finger, CCHC-type"/>
    <property type="match status" value="1"/>
</dbReference>
<dbReference type="GO" id="GO:0003676">
    <property type="term" value="F:nucleic acid binding"/>
    <property type="evidence" value="ECO:0007669"/>
    <property type="project" value="InterPro"/>
</dbReference>
<dbReference type="SMART" id="SM00343">
    <property type="entry name" value="ZnF_C2HC"/>
    <property type="match status" value="3"/>
</dbReference>
<organism evidence="3">
    <name type="scientific">Menopon gallinae</name>
    <name type="common">poultry shaft louse</name>
    <dbReference type="NCBI Taxonomy" id="328185"/>
    <lineage>
        <taxon>Eukaryota</taxon>
        <taxon>Metazoa</taxon>
        <taxon>Ecdysozoa</taxon>
        <taxon>Arthropoda</taxon>
        <taxon>Hexapoda</taxon>
        <taxon>Insecta</taxon>
        <taxon>Pterygota</taxon>
        <taxon>Neoptera</taxon>
        <taxon>Paraneoptera</taxon>
        <taxon>Psocodea</taxon>
        <taxon>Troctomorpha</taxon>
        <taxon>Phthiraptera</taxon>
        <taxon>Amblycera</taxon>
        <taxon>Menoponidae</taxon>
        <taxon>Menopon</taxon>
    </lineage>
</organism>
<name>A0AAW2IA94_9NEOP</name>
<dbReference type="GO" id="GO:0008270">
    <property type="term" value="F:zinc ion binding"/>
    <property type="evidence" value="ECO:0007669"/>
    <property type="project" value="UniProtKB-KW"/>
</dbReference>
<dbReference type="PANTHER" id="PTHR46978">
    <property type="entry name" value="ZINC KNUCKLE (CCHC-TYPE) FAMILY PROTEIN"/>
    <property type="match status" value="1"/>
</dbReference>
<dbReference type="SUPFAM" id="SSF57756">
    <property type="entry name" value="Retrovirus zinc finger-like domains"/>
    <property type="match status" value="1"/>
</dbReference>